<dbReference type="InterPro" id="IPR001714">
    <property type="entry name" value="Pept_M24_MAP"/>
</dbReference>
<feature type="binding site" evidence="6">
    <location>
        <position position="77"/>
    </location>
    <ligand>
        <name>substrate</name>
    </ligand>
</feature>
<dbReference type="NCBIfam" id="TIGR00500">
    <property type="entry name" value="met_pdase_I"/>
    <property type="match status" value="1"/>
</dbReference>
<dbReference type="InterPro" id="IPR036005">
    <property type="entry name" value="Creatinase/aminopeptidase-like"/>
</dbReference>
<dbReference type="GO" id="GO:0005829">
    <property type="term" value="C:cytosol"/>
    <property type="evidence" value="ECO:0007669"/>
    <property type="project" value="TreeGrafter"/>
</dbReference>
<keyword evidence="5 6" id="KW-0378">Hydrolase</keyword>
<evidence type="ECO:0000256" key="2">
    <source>
        <dbReference type="ARBA" id="ARBA00022438"/>
    </source>
</evidence>
<keyword evidence="10" id="KW-1185">Reference proteome</keyword>
<feature type="binding site" evidence="6">
    <location>
        <position position="95"/>
    </location>
    <ligand>
        <name>a divalent metal cation</name>
        <dbReference type="ChEBI" id="CHEBI:60240"/>
        <label>1</label>
    </ligand>
</feature>
<comment type="similarity">
    <text evidence="6">Belongs to the peptidase M24A family. Methionine aminopeptidase type 1 subfamily.</text>
</comment>
<keyword evidence="4 6" id="KW-0479">Metal-binding</keyword>
<dbReference type="GO" id="GO:0006508">
    <property type="term" value="P:proteolysis"/>
    <property type="evidence" value="ECO:0007669"/>
    <property type="project" value="UniProtKB-KW"/>
</dbReference>
<evidence type="ECO:0000313" key="10">
    <source>
        <dbReference type="Proteomes" id="UP000199689"/>
    </source>
</evidence>
<dbReference type="InterPro" id="IPR002467">
    <property type="entry name" value="Pept_M24A_MAP1"/>
</dbReference>
<dbReference type="OrthoDB" id="9802055at2"/>
<dbReference type="PRINTS" id="PR00599">
    <property type="entry name" value="MAPEPTIDASE"/>
</dbReference>
<dbReference type="EC" id="3.4.11.18" evidence="6 7"/>
<feature type="binding site" evidence="6">
    <location>
        <position position="169"/>
    </location>
    <ligand>
        <name>a divalent metal cation</name>
        <dbReference type="ChEBI" id="CHEBI:60240"/>
        <label>2</label>
        <note>catalytic</note>
    </ligand>
</feature>
<comment type="function">
    <text evidence="1 6">Removes the N-terminal methionine from nascent proteins. The N-terminal methionine is often cleaved when the second residue in the primary sequence is small and uncharged (Met-Ala-, Cys, Gly, Pro, Ser, Thr, or Val). Requires deformylation of the N(alpha)-formylated initiator methionine before it can be hydrolyzed.</text>
</comment>
<dbReference type="InterPro" id="IPR000994">
    <property type="entry name" value="Pept_M24"/>
</dbReference>
<dbReference type="GO" id="GO:0046872">
    <property type="term" value="F:metal ion binding"/>
    <property type="evidence" value="ECO:0007669"/>
    <property type="project" value="UniProtKB-UniRule"/>
</dbReference>
<comment type="subunit">
    <text evidence="6">Monomer.</text>
</comment>
<feature type="binding site" evidence="6">
    <location>
        <position position="176"/>
    </location>
    <ligand>
        <name>substrate</name>
    </ligand>
</feature>
<dbReference type="RefSeq" id="WP_091363191.1">
    <property type="nucleotide sequence ID" value="NZ_FMXA01000004.1"/>
</dbReference>
<evidence type="ECO:0000256" key="4">
    <source>
        <dbReference type="ARBA" id="ARBA00022723"/>
    </source>
</evidence>
<keyword evidence="3 6" id="KW-0645">Protease</keyword>
<evidence type="ECO:0000256" key="3">
    <source>
        <dbReference type="ARBA" id="ARBA00022670"/>
    </source>
</evidence>
<dbReference type="SUPFAM" id="SSF55920">
    <property type="entry name" value="Creatinase/aminopeptidase"/>
    <property type="match status" value="1"/>
</dbReference>
<feature type="binding site" evidence="6">
    <location>
        <position position="233"/>
    </location>
    <ligand>
        <name>a divalent metal cation</name>
        <dbReference type="ChEBI" id="CHEBI:60240"/>
        <label>2</label>
        <note>catalytic</note>
    </ligand>
</feature>
<evidence type="ECO:0000259" key="8">
    <source>
        <dbReference type="Pfam" id="PF00557"/>
    </source>
</evidence>
<evidence type="ECO:0000256" key="7">
    <source>
        <dbReference type="RuleBase" id="RU003653"/>
    </source>
</evidence>
<dbReference type="PROSITE" id="PS00680">
    <property type="entry name" value="MAP_1"/>
    <property type="match status" value="1"/>
</dbReference>
<dbReference type="Gene3D" id="3.90.230.10">
    <property type="entry name" value="Creatinase/methionine aminopeptidase superfamily"/>
    <property type="match status" value="1"/>
</dbReference>
<dbReference type="Pfam" id="PF00557">
    <property type="entry name" value="Peptidase_M24"/>
    <property type="match status" value="1"/>
</dbReference>
<proteinExistence type="inferred from homology"/>
<dbReference type="GO" id="GO:0004239">
    <property type="term" value="F:initiator methionyl aminopeptidase activity"/>
    <property type="evidence" value="ECO:0007669"/>
    <property type="project" value="UniProtKB-UniRule"/>
</dbReference>
<feature type="binding site" evidence="6">
    <location>
        <position position="202"/>
    </location>
    <ligand>
        <name>a divalent metal cation</name>
        <dbReference type="ChEBI" id="CHEBI:60240"/>
        <label>2</label>
        <note>catalytic</note>
    </ligand>
</feature>
<keyword evidence="2 6" id="KW-0031">Aminopeptidase</keyword>
<organism evidence="9 10">
    <name type="scientific">Allisonella histaminiformans</name>
    <dbReference type="NCBI Taxonomy" id="209880"/>
    <lineage>
        <taxon>Bacteria</taxon>
        <taxon>Bacillati</taxon>
        <taxon>Bacillota</taxon>
        <taxon>Negativicutes</taxon>
        <taxon>Veillonellales</taxon>
        <taxon>Veillonellaceae</taxon>
        <taxon>Allisonella</taxon>
    </lineage>
</organism>
<comment type="cofactor">
    <cofactor evidence="6">
        <name>Co(2+)</name>
        <dbReference type="ChEBI" id="CHEBI:48828"/>
    </cofactor>
    <cofactor evidence="6">
        <name>Zn(2+)</name>
        <dbReference type="ChEBI" id="CHEBI:29105"/>
    </cofactor>
    <cofactor evidence="6">
        <name>Mn(2+)</name>
        <dbReference type="ChEBI" id="CHEBI:29035"/>
    </cofactor>
    <cofactor evidence="6">
        <name>Fe(2+)</name>
        <dbReference type="ChEBI" id="CHEBI:29033"/>
    </cofactor>
    <text evidence="6">Binds 2 divalent metal cations per subunit. Has a high-affinity and a low affinity metal-binding site. The true nature of the physiological cofactor is under debate. The enzyme is active with cobalt, zinc, manganese or divalent iron ions. Most likely, methionine aminopeptidases function as mononuclear Fe(2+)-metalloproteases under physiological conditions, and the catalytically relevant metal-binding site has been assigned to the histidine-containing high-affinity site.</text>
</comment>
<feature type="binding site" evidence="6">
    <location>
        <position position="106"/>
    </location>
    <ligand>
        <name>a divalent metal cation</name>
        <dbReference type="ChEBI" id="CHEBI:60240"/>
        <label>2</label>
        <note>catalytic</note>
    </ligand>
</feature>
<feature type="binding site" evidence="6">
    <location>
        <position position="233"/>
    </location>
    <ligand>
        <name>a divalent metal cation</name>
        <dbReference type="ChEBI" id="CHEBI:60240"/>
        <label>1</label>
    </ligand>
</feature>
<dbReference type="EMBL" id="FMXA01000004">
    <property type="protein sequence ID" value="SDA40270.1"/>
    <property type="molecule type" value="Genomic_DNA"/>
</dbReference>
<dbReference type="GeneID" id="87755394"/>
<dbReference type="GO" id="GO:0070006">
    <property type="term" value="F:metalloaminopeptidase activity"/>
    <property type="evidence" value="ECO:0007669"/>
    <property type="project" value="UniProtKB-UniRule"/>
</dbReference>
<accession>A0A1G5V328</accession>
<evidence type="ECO:0000256" key="5">
    <source>
        <dbReference type="ARBA" id="ARBA00022801"/>
    </source>
</evidence>
<dbReference type="STRING" id="209880.SAMN02910343_00347"/>
<dbReference type="Proteomes" id="UP000199689">
    <property type="component" value="Unassembled WGS sequence"/>
</dbReference>
<evidence type="ECO:0000256" key="1">
    <source>
        <dbReference type="ARBA" id="ARBA00002521"/>
    </source>
</evidence>
<dbReference type="PANTHER" id="PTHR43330">
    <property type="entry name" value="METHIONINE AMINOPEPTIDASE"/>
    <property type="match status" value="1"/>
</dbReference>
<reference evidence="9 10" key="1">
    <citation type="submission" date="2016-10" db="EMBL/GenBank/DDBJ databases">
        <authorList>
            <person name="de Groot N.N."/>
        </authorList>
    </citation>
    <scope>NUCLEOTIDE SEQUENCE [LARGE SCALE GENOMIC DNA]</scope>
    <source>
        <strain evidence="9 10">DSM 15230</strain>
    </source>
</reference>
<dbReference type="CDD" id="cd01086">
    <property type="entry name" value="MetAP1"/>
    <property type="match status" value="1"/>
</dbReference>
<evidence type="ECO:0000313" key="9">
    <source>
        <dbReference type="EMBL" id="SDA40270.1"/>
    </source>
</evidence>
<gene>
    <name evidence="6" type="primary">map</name>
    <name evidence="9" type="ORF">SAMN02910343_00347</name>
</gene>
<dbReference type="HAMAP" id="MF_01974">
    <property type="entry name" value="MetAP_1"/>
    <property type="match status" value="1"/>
</dbReference>
<sequence length="250" mass="27090">MINIRTPEEIEKIARAGKLTADTLSFLAQNIKPGISTLDIDRMAEKYIRDRGGIPSEKGYYGYPGSICASVNEVVVHGIPSARKILRKGDIISLDLVVELNGYMGDSCITVPVGHCSKKVAQLLKVTEESLYAGIKQAVVGNHIGDIGHAVESTVKPYGYGVLRDYVGHGIGTEMHEDPEVPNYGQPGHGPILEEGMVICIEPMITMGSPDTYTLRDGWGVVTYDGLPSAHFEHTVAITKDGPRILTMRS</sequence>
<name>A0A1G5V328_9FIRM</name>
<dbReference type="AlphaFoldDB" id="A0A1G5V328"/>
<protein>
    <recommendedName>
        <fullName evidence="6 7">Methionine aminopeptidase</fullName>
        <shortName evidence="6">MAP</shortName>
        <shortName evidence="6">MetAP</shortName>
        <ecNumber evidence="6 7">3.4.11.18</ecNumber>
    </recommendedName>
    <alternativeName>
        <fullName evidence="6">Peptidase M</fullName>
    </alternativeName>
</protein>
<feature type="domain" description="Peptidase M24" evidence="8">
    <location>
        <begin position="11"/>
        <end position="240"/>
    </location>
</feature>
<feature type="binding site" evidence="6">
    <location>
        <position position="106"/>
    </location>
    <ligand>
        <name>a divalent metal cation</name>
        <dbReference type="ChEBI" id="CHEBI:60240"/>
        <label>1</label>
    </ligand>
</feature>
<evidence type="ECO:0000256" key="6">
    <source>
        <dbReference type="HAMAP-Rule" id="MF_01974"/>
    </source>
</evidence>
<comment type="catalytic activity">
    <reaction evidence="6 7">
        <text>Release of N-terminal amino acids, preferentially methionine, from peptides and arylamides.</text>
        <dbReference type="EC" id="3.4.11.18"/>
    </reaction>
</comment>
<dbReference type="PANTHER" id="PTHR43330:SF27">
    <property type="entry name" value="METHIONINE AMINOPEPTIDASE"/>
    <property type="match status" value="1"/>
</dbReference>